<keyword evidence="4 7" id="KW-0812">Transmembrane</keyword>
<dbReference type="SUPFAM" id="SSF161098">
    <property type="entry name" value="MetI-like"/>
    <property type="match status" value="1"/>
</dbReference>
<dbReference type="CDD" id="cd06261">
    <property type="entry name" value="TM_PBP2"/>
    <property type="match status" value="1"/>
</dbReference>
<protein>
    <submittedName>
        <fullName evidence="9">ABC transporter permease</fullName>
    </submittedName>
</protein>
<dbReference type="GO" id="GO:0005886">
    <property type="term" value="C:plasma membrane"/>
    <property type="evidence" value="ECO:0007669"/>
    <property type="project" value="UniProtKB-SubCell"/>
</dbReference>
<keyword evidence="5 7" id="KW-1133">Transmembrane helix</keyword>
<proteinExistence type="inferred from homology"/>
<feature type="transmembrane region" description="Helical" evidence="7">
    <location>
        <begin position="103"/>
        <end position="126"/>
    </location>
</feature>
<evidence type="ECO:0000256" key="2">
    <source>
        <dbReference type="ARBA" id="ARBA00022448"/>
    </source>
</evidence>
<dbReference type="PANTHER" id="PTHR43386">
    <property type="entry name" value="OLIGOPEPTIDE TRANSPORT SYSTEM PERMEASE PROTEIN APPC"/>
    <property type="match status" value="1"/>
</dbReference>
<name>H1SCW8_9BURK</name>
<dbReference type="GO" id="GO:0055085">
    <property type="term" value="P:transmembrane transport"/>
    <property type="evidence" value="ECO:0007669"/>
    <property type="project" value="InterPro"/>
</dbReference>
<sequence>MTVIFAITVPEIPRVARLVRSVVLTVREEPYVEAAIALDSTLPALMFRHILPNAVAPLIVQGTYVCAAAMLVEASMSFLGIGLPPEIPTWGNVMSEGRSQFNSFPHTVLLPGVFLAVCVLAVNMLGDGLRDTLDPKFSKRGR</sequence>
<dbReference type="AlphaFoldDB" id="H1SCW8"/>
<dbReference type="Pfam" id="PF00528">
    <property type="entry name" value="BPD_transp_1"/>
    <property type="match status" value="1"/>
</dbReference>
<comment type="similarity">
    <text evidence="7">Belongs to the binding-protein-dependent transport system permease family.</text>
</comment>
<comment type="subcellular location">
    <subcellularLocation>
        <location evidence="1 7">Cell membrane</location>
        <topology evidence="1 7">Multi-pass membrane protein</topology>
    </subcellularLocation>
</comment>
<comment type="caution">
    <text evidence="9">The sequence shown here is derived from an EMBL/GenBank/DDBJ whole genome shotgun (WGS) entry which is preliminary data.</text>
</comment>
<evidence type="ECO:0000256" key="3">
    <source>
        <dbReference type="ARBA" id="ARBA00022475"/>
    </source>
</evidence>
<keyword evidence="6 7" id="KW-0472">Membrane</keyword>
<evidence type="ECO:0000256" key="7">
    <source>
        <dbReference type="RuleBase" id="RU363032"/>
    </source>
</evidence>
<organism evidence="9 10">
    <name type="scientific">Cupriavidus basilensis OR16</name>
    <dbReference type="NCBI Taxonomy" id="1127483"/>
    <lineage>
        <taxon>Bacteria</taxon>
        <taxon>Pseudomonadati</taxon>
        <taxon>Pseudomonadota</taxon>
        <taxon>Betaproteobacteria</taxon>
        <taxon>Burkholderiales</taxon>
        <taxon>Burkholderiaceae</taxon>
        <taxon>Cupriavidus</taxon>
    </lineage>
</organism>
<evidence type="ECO:0000256" key="6">
    <source>
        <dbReference type="ARBA" id="ARBA00023136"/>
    </source>
</evidence>
<gene>
    <name evidence="9" type="ORF">OR16_30404</name>
</gene>
<evidence type="ECO:0000259" key="8">
    <source>
        <dbReference type="PROSITE" id="PS50928"/>
    </source>
</evidence>
<evidence type="ECO:0000256" key="4">
    <source>
        <dbReference type="ARBA" id="ARBA00022692"/>
    </source>
</evidence>
<dbReference type="InterPro" id="IPR000515">
    <property type="entry name" value="MetI-like"/>
</dbReference>
<reference evidence="9 10" key="1">
    <citation type="journal article" date="2012" name="J. Bacteriol.">
        <title>De Novo Genome Project of Cupriavidus basilensis OR16.</title>
        <authorList>
            <person name="Cserhati M."/>
            <person name="Kriszt B."/>
            <person name="Szoboszlay S."/>
            <person name="Toth A."/>
            <person name="Szabo I."/>
            <person name="Tancsics A."/>
            <person name="Nagy I."/>
            <person name="Horvath B."/>
            <person name="Nagy I."/>
            <person name="Kukolya J."/>
        </authorList>
    </citation>
    <scope>NUCLEOTIDE SEQUENCE [LARGE SCALE GENOMIC DNA]</scope>
    <source>
        <strain evidence="9 10">OR16</strain>
    </source>
</reference>
<evidence type="ECO:0000313" key="10">
    <source>
        <dbReference type="Proteomes" id="UP000005808"/>
    </source>
</evidence>
<dbReference type="InterPro" id="IPR035906">
    <property type="entry name" value="MetI-like_sf"/>
</dbReference>
<dbReference type="InterPro" id="IPR050366">
    <property type="entry name" value="BP-dependent_transpt_permease"/>
</dbReference>
<feature type="transmembrane region" description="Helical" evidence="7">
    <location>
        <begin position="55"/>
        <end position="83"/>
    </location>
</feature>
<dbReference type="EMBL" id="AHJE01000086">
    <property type="protein sequence ID" value="EHP39614.1"/>
    <property type="molecule type" value="Genomic_DNA"/>
</dbReference>
<dbReference type="Proteomes" id="UP000005808">
    <property type="component" value="Unassembled WGS sequence"/>
</dbReference>
<dbReference type="PANTHER" id="PTHR43386:SF6">
    <property type="entry name" value="ABC TRANSPORTER PERMEASE PROTEIN"/>
    <property type="match status" value="1"/>
</dbReference>
<dbReference type="PATRIC" id="fig|1127483.3.peg.6070"/>
<accession>H1SCW8</accession>
<feature type="domain" description="ABC transmembrane type-1" evidence="8">
    <location>
        <begin position="1"/>
        <end position="126"/>
    </location>
</feature>
<evidence type="ECO:0000313" key="9">
    <source>
        <dbReference type="EMBL" id="EHP39614.1"/>
    </source>
</evidence>
<dbReference type="Gene3D" id="1.10.3720.10">
    <property type="entry name" value="MetI-like"/>
    <property type="match status" value="1"/>
</dbReference>
<dbReference type="PROSITE" id="PS50928">
    <property type="entry name" value="ABC_TM1"/>
    <property type="match status" value="1"/>
</dbReference>
<dbReference type="OrthoDB" id="9783218at2"/>
<keyword evidence="3" id="KW-1003">Cell membrane</keyword>
<evidence type="ECO:0000256" key="1">
    <source>
        <dbReference type="ARBA" id="ARBA00004651"/>
    </source>
</evidence>
<evidence type="ECO:0000256" key="5">
    <source>
        <dbReference type="ARBA" id="ARBA00022989"/>
    </source>
</evidence>
<keyword evidence="2 7" id="KW-0813">Transport</keyword>